<sequence>MSTTLPLFWHLSSASKKERIDASVKLVSALEHFQAQFTPKEPSEATSEDEDEREAGDAASAKGDGLDVLNAQDVSYSIRRLIRGLASPRESSRLGFAVALTELLARINTVTCSQIVTLILDSAKTQGSMTGQEERDVLFARLFGLTAVVQSGLLVRDTPVPTSASSQPAASNSANFSEVVAELLALGEKKSWLRESVWWTIGLAVDALGQSNAAWRKDAFDATIQAIFVENKAWSPEKIALTLKLQKHCPDREWAKLLGSSFKQPRVVHTSNYNTLARILKDLQVDEDDDADGSKAKASHWKPQVHFVWDMLLDEVLSSDSTQSTEKSFPEFFRILVDESLFSAAASPERKYWGFQIFQKALPRVASADLPLLFTKNFMRSWINHLSNSDRYLHKIAKQVANDIQNAVKSNPTVGFTLILQLTGVHGSQQFDKLTKTKTVETILTNMNNDGIQSYIEYLLKQVNDEQGSKATDIQALNARRAWIVDQLAALIRNGAIPKDDQWVQTILDWFTVHGLFAIKKKSEKSKFAALREPPSPVFSDSLRKACRERLLSSLADLTAHATVIKTDDKTAKVAAAASDGQFWVSKVLSTIEQLEKDTKHATLLSEIDEDEQGIREKARELAERLHKLSEKDDAAKGAELLLAATLLHQYCADDAEEGDMEALESCIDAASRMFPAETKKPKKARKSAAAEGADDDAPEPVDVLVDTVIGFLEKATAYMRAVANQVFALLAGAVKESTVDLILAQLERKNPAELAEEDEEMSEDEEDEDEKEEDEEESEADDDVEEDEEDLDEAADPELRRKIEEALSVNGIQGATGESDDESEEELMDDDQMMAIDEQLAAVFRARADERKLTKGVDAQREATHYKNRVLDLLDAFLRRQPNSPLVVRLILPLIELVVSSGADEKQLAEKATGILRSRIGKSKDVPAEVDVEQATEVLKEIHLRARKAATGDILTTLSSCSLFVTKCLLHANATDAVLDAYRESLTDFATRKASRLNTGFLQDFVRRYAEAAWGLRDDMLASATGAVNGYRQVQVLQLVQTLFAQRPASDFDVGEALTFTRALRTAMIAAVRDACAEEKLTAPQVKELLKLALAGVRHTKRIAPDAATVKATWDAAAWEDLAGKLAEAERFKASTGLQATCRQIAQLINKEEGAGAKGKSKKRKADAIDVEGNGEKDAVDDAGAEDAKDVEMKDEAEKVEKPKRKKQKARKSIA</sequence>
<dbReference type="AlphaFoldDB" id="A0A9P3LK38"/>
<evidence type="ECO:0000256" key="1">
    <source>
        <dbReference type="ARBA" id="ARBA00004123"/>
    </source>
</evidence>
<evidence type="ECO:0000256" key="4">
    <source>
        <dbReference type="SAM" id="MobiDB-lite"/>
    </source>
</evidence>
<accession>A0A9P3LK38</accession>
<dbReference type="GO" id="GO:0005730">
    <property type="term" value="C:nucleolus"/>
    <property type="evidence" value="ECO:0007669"/>
    <property type="project" value="InterPro"/>
</dbReference>
<name>A0A9P3LK38_9APHY</name>
<comment type="subcellular location">
    <subcellularLocation>
        <location evidence="1">Nucleus</location>
    </subcellularLocation>
</comment>
<evidence type="ECO:0000256" key="3">
    <source>
        <dbReference type="ARBA" id="ARBA00023242"/>
    </source>
</evidence>
<protein>
    <submittedName>
        <fullName evidence="5">DNA polymerase phi-domain-containing protein</fullName>
    </submittedName>
</protein>
<gene>
    <name evidence="5" type="ORF">PsYK624_143480</name>
</gene>
<reference evidence="5 6" key="1">
    <citation type="submission" date="2021-08" db="EMBL/GenBank/DDBJ databases">
        <title>Draft Genome Sequence of Phanerochaete sordida strain YK-624.</title>
        <authorList>
            <person name="Mori T."/>
            <person name="Dohra H."/>
            <person name="Suzuki T."/>
            <person name="Kawagishi H."/>
            <person name="Hirai H."/>
        </authorList>
    </citation>
    <scope>NUCLEOTIDE SEQUENCE [LARGE SCALE GENOMIC DNA]</scope>
    <source>
        <strain evidence="5 6">YK-624</strain>
    </source>
</reference>
<dbReference type="OrthoDB" id="342531at2759"/>
<keyword evidence="3" id="KW-0539">Nucleus</keyword>
<feature type="region of interest" description="Disordered" evidence="4">
    <location>
        <begin position="37"/>
        <end position="63"/>
    </location>
</feature>
<feature type="region of interest" description="Disordered" evidence="4">
    <location>
        <begin position="678"/>
        <end position="699"/>
    </location>
</feature>
<feature type="compositionally biased region" description="Acidic residues" evidence="4">
    <location>
        <begin position="755"/>
        <end position="797"/>
    </location>
</feature>
<comment type="similarity">
    <text evidence="2">Belongs to the MYBBP1A family.</text>
</comment>
<organism evidence="5 6">
    <name type="scientific">Phanerochaete sordida</name>
    <dbReference type="NCBI Taxonomy" id="48140"/>
    <lineage>
        <taxon>Eukaryota</taxon>
        <taxon>Fungi</taxon>
        <taxon>Dikarya</taxon>
        <taxon>Basidiomycota</taxon>
        <taxon>Agaricomycotina</taxon>
        <taxon>Agaricomycetes</taxon>
        <taxon>Polyporales</taxon>
        <taxon>Phanerochaetaceae</taxon>
        <taxon>Phanerochaete</taxon>
    </lineage>
</organism>
<dbReference type="Pfam" id="PF04931">
    <property type="entry name" value="DNA_pol_phi"/>
    <property type="match status" value="1"/>
</dbReference>
<feature type="region of interest" description="Disordered" evidence="4">
    <location>
        <begin position="751"/>
        <end position="828"/>
    </location>
</feature>
<feature type="compositionally biased region" description="Basic residues" evidence="4">
    <location>
        <begin position="1203"/>
        <end position="1216"/>
    </location>
</feature>
<dbReference type="GO" id="GO:0000182">
    <property type="term" value="F:rDNA binding"/>
    <property type="evidence" value="ECO:0007669"/>
    <property type="project" value="TreeGrafter"/>
</dbReference>
<dbReference type="SUPFAM" id="SSF48371">
    <property type="entry name" value="ARM repeat"/>
    <property type="match status" value="1"/>
</dbReference>
<evidence type="ECO:0000313" key="5">
    <source>
        <dbReference type="EMBL" id="GJE98126.1"/>
    </source>
</evidence>
<dbReference type="Proteomes" id="UP000703269">
    <property type="component" value="Unassembled WGS sequence"/>
</dbReference>
<feature type="compositionally biased region" description="Acidic residues" evidence="4">
    <location>
        <begin position="819"/>
        <end position="828"/>
    </location>
</feature>
<keyword evidence="6" id="KW-1185">Reference proteome</keyword>
<evidence type="ECO:0000313" key="6">
    <source>
        <dbReference type="Proteomes" id="UP000703269"/>
    </source>
</evidence>
<evidence type="ECO:0000256" key="2">
    <source>
        <dbReference type="ARBA" id="ARBA00006809"/>
    </source>
</evidence>
<dbReference type="PANTHER" id="PTHR13213">
    <property type="entry name" value="MYB-BINDING PROTEIN 1A FAMILY MEMBER"/>
    <property type="match status" value="1"/>
</dbReference>
<dbReference type="InterPro" id="IPR016024">
    <property type="entry name" value="ARM-type_fold"/>
</dbReference>
<dbReference type="PANTHER" id="PTHR13213:SF2">
    <property type="entry name" value="MYB-BINDING PROTEIN 1A"/>
    <property type="match status" value="1"/>
</dbReference>
<feature type="compositionally biased region" description="Basic and acidic residues" evidence="4">
    <location>
        <begin position="1175"/>
        <end position="1202"/>
    </location>
</feature>
<dbReference type="InterPro" id="IPR007015">
    <property type="entry name" value="DNA_pol_V/MYBBP1A"/>
</dbReference>
<comment type="caution">
    <text evidence="5">The sequence shown here is derived from an EMBL/GenBank/DDBJ whole genome shotgun (WGS) entry which is preliminary data.</text>
</comment>
<proteinExistence type="inferred from homology"/>
<feature type="region of interest" description="Disordered" evidence="4">
    <location>
        <begin position="1155"/>
        <end position="1216"/>
    </location>
</feature>
<dbReference type="EMBL" id="BPQB01000082">
    <property type="protein sequence ID" value="GJE98126.1"/>
    <property type="molecule type" value="Genomic_DNA"/>
</dbReference>
<dbReference type="GO" id="GO:0006355">
    <property type="term" value="P:regulation of DNA-templated transcription"/>
    <property type="evidence" value="ECO:0007669"/>
    <property type="project" value="InterPro"/>
</dbReference>